<dbReference type="Pfam" id="PF00883">
    <property type="entry name" value="Peptidase_M17"/>
    <property type="match status" value="1"/>
</dbReference>
<feature type="binding site" evidence="8">
    <location>
        <position position="267"/>
    </location>
    <ligand>
        <name>Mn(2+)</name>
        <dbReference type="ChEBI" id="CHEBI:29035"/>
        <label>2</label>
    </ligand>
</feature>
<evidence type="ECO:0000256" key="7">
    <source>
        <dbReference type="ARBA" id="ARBA00023211"/>
    </source>
</evidence>
<evidence type="ECO:0000256" key="3">
    <source>
        <dbReference type="ARBA" id="ARBA00009528"/>
    </source>
</evidence>
<keyword evidence="8" id="KW-0479">Metal-binding</keyword>
<comment type="function">
    <text evidence="8">Presumably involved in the processing and regular turnover of intracellular proteins. Catalyzes the removal of unsubstituted N-terminal amino acids from various peptides.</text>
</comment>
<dbReference type="SUPFAM" id="SSF52949">
    <property type="entry name" value="Macro domain-like"/>
    <property type="match status" value="1"/>
</dbReference>
<comment type="catalytic activity">
    <reaction evidence="2 8">
        <text>Release of an N-terminal amino acid, preferentially leucine, but not glutamic or aspartic acids.</text>
        <dbReference type="EC" id="3.4.11.10"/>
    </reaction>
</comment>
<comment type="subcellular location">
    <subcellularLocation>
        <location evidence="8">Cytoplasm</location>
    </subcellularLocation>
</comment>
<dbReference type="InterPro" id="IPR011356">
    <property type="entry name" value="Leucine_aapep/pepB"/>
</dbReference>
<evidence type="ECO:0000259" key="9">
    <source>
        <dbReference type="Pfam" id="PF00883"/>
    </source>
</evidence>
<feature type="domain" description="Cytosol aminopeptidase" evidence="9">
    <location>
        <begin position="181"/>
        <end position="486"/>
    </location>
</feature>
<dbReference type="RefSeq" id="WP_184707275.1">
    <property type="nucleotide sequence ID" value="NZ_JACHBG010000010.1"/>
</dbReference>
<evidence type="ECO:0000256" key="6">
    <source>
        <dbReference type="ARBA" id="ARBA00022801"/>
    </source>
</evidence>
<dbReference type="HAMAP" id="MF_00181">
    <property type="entry name" value="Cytosol_peptidase_M17"/>
    <property type="match status" value="1"/>
</dbReference>
<protein>
    <recommendedName>
        <fullName evidence="8">Probable cytosol aminopeptidase</fullName>
        <ecNumber evidence="8">3.4.11.1</ecNumber>
    </recommendedName>
    <alternativeName>
        <fullName evidence="8">Leucine aminopeptidase</fullName>
        <shortName evidence="8">LAP</shortName>
        <ecNumber evidence="8">3.4.11.10</ecNumber>
    </alternativeName>
    <alternativeName>
        <fullName evidence="8">Leucyl aminopeptidase</fullName>
    </alternativeName>
</protein>
<dbReference type="Gene3D" id="3.40.220.10">
    <property type="entry name" value="Leucine Aminopeptidase, subunit E, domain 1"/>
    <property type="match status" value="1"/>
</dbReference>
<keyword evidence="4 8" id="KW-0031">Aminopeptidase</keyword>
<reference evidence="11 12" key="1">
    <citation type="submission" date="2020-08" db="EMBL/GenBank/DDBJ databases">
        <title>Genomic Encyclopedia of Type Strains, Phase IV (KMG-V): Genome sequencing to study the core and pangenomes of soil and plant-associated prokaryotes.</title>
        <authorList>
            <person name="Whitman W."/>
        </authorList>
    </citation>
    <scope>NUCLEOTIDE SEQUENCE [LARGE SCALE GENOMIC DNA]</scope>
    <source>
        <strain evidence="11 12">SEMIA 4060</strain>
    </source>
</reference>
<evidence type="ECO:0000256" key="8">
    <source>
        <dbReference type="HAMAP-Rule" id="MF_00181"/>
    </source>
</evidence>
<dbReference type="AlphaFoldDB" id="A0A7X0IWC2"/>
<proteinExistence type="inferred from homology"/>
<dbReference type="InterPro" id="IPR000819">
    <property type="entry name" value="Peptidase_M17_C"/>
</dbReference>
<accession>A0A7X0IWC2</accession>
<dbReference type="NCBIfam" id="NF002075">
    <property type="entry name" value="PRK00913.2-2"/>
    <property type="match status" value="1"/>
</dbReference>
<evidence type="ECO:0000256" key="5">
    <source>
        <dbReference type="ARBA" id="ARBA00022670"/>
    </source>
</evidence>
<evidence type="ECO:0000259" key="10">
    <source>
        <dbReference type="Pfam" id="PF02789"/>
    </source>
</evidence>
<feature type="binding site" evidence="8">
    <location>
        <position position="262"/>
    </location>
    <ligand>
        <name>Mn(2+)</name>
        <dbReference type="ChEBI" id="CHEBI:29035"/>
        <label>2</label>
    </ligand>
</feature>
<dbReference type="Gene3D" id="3.40.630.10">
    <property type="entry name" value="Zn peptidases"/>
    <property type="match status" value="1"/>
</dbReference>
<dbReference type="EC" id="3.4.11.1" evidence="8"/>
<evidence type="ECO:0000313" key="12">
    <source>
        <dbReference type="Proteomes" id="UP000565576"/>
    </source>
</evidence>
<comment type="caution">
    <text evidence="11">The sequence shown here is derived from an EMBL/GenBank/DDBJ whole genome shotgun (WGS) entry which is preliminary data.</text>
</comment>
<gene>
    <name evidence="8" type="primary">pepA</name>
    <name evidence="11" type="ORF">GGD46_004215</name>
</gene>
<dbReference type="InterPro" id="IPR008283">
    <property type="entry name" value="Peptidase_M17_N"/>
</dbReference>
<dbReference type="GO" id="GO:0030145">
    <property type="term" value="F:manganese ion binding"/>
    <property type="evidence" value="ECO:0007669"/>
    <property type="project" value="UniProtKB-UniRule"/>
</dbReference>
<dbReference type="PANTHER" id="PTHR11963:SF23">
    <property type="entry name" value="CYTOSOL AMINOPEPTIDASE"/>
    <property type="match status" value="1"/>
</dbReference>
<feature type="domain" description="Peptidase M17 leucyl aminopeptidase N-terminal" evidence="10">
    <location>
        <begin position="26"/>
        <end position="143"/>
    </location>
</feature>
<dbReference type="CDD" id="cd00433">
    <property type="entry name" value="Peptidase_M17"/>
    <property type="match status" value="1"/>
</dbReference>
<feature type="active site" evidence="8">
    <location>
        <position position="274"/>
    </location>
</feature>
<comment type="similarity">
    <text evidence="3 8">Belongs to the peptidase M17 family.</text>
</comment>
<dbReference type="GO" id="GO:0070006">
    <property type="term" value="F:metalloaminopeptidase activity"/>
    <property type="evidence" value="ECO:0007669"/>
    <property type="project" value="InterPro"/>
</dbReference>
<dbReference type="NCBIfam" id="NF002077">
    <property type="entry name" value="PRK00913.2-4"/>
    <property type="match status" value="1"/>
</dbReference>
<keyword evidence="7 8" id="KW-0464">Manganese</keyword>
<feature type="binding site" evidence="8">
    <location>
        <position position="285"/>
    </location>
    <ligand>
        <name>Mn(2+)</name>
        <dbReference type="ChEBI" id="CHEBI:29035"/>
        <label>2</label>
    </ligand>
</feature>
<dbReference type="InterPro" id="IPR043472">
    <property type="entry name" value="Macro_dom-like"/>
</dbReference>
<evidence type="ECO:0000313" key="11">
    <source>
        <dbReference type="EMBL" id="MBB6486916.1"/>
    </source>
</evidence>
<feature type="binding site" evidence="8">
    <location>
        <position position="346"/>
    </location>
    <ligand>
        <name>Mn(2+)</name>
        <dbReference type="ChEBI" id="CHEBI:29035"/>
        <label>1</label>
    </ligand>
</feature>
<feature type="binding site" evidence="8">
    <location>
        <position position="344"/>
    </location>
    <ligand>
        <name>Mn(2+)</name>
        <dbReference type="ChEBI" id="CHEBI:29035"/>
        <label>1</label>
    </ligand>
</feature>
<dbReference type="PRINTS" id="PR00481">
    <property type="entry name" value="LAMNOPPTDASE"/>
</dbReference>
<feature type="active site" evidence="8">
    <location>
        <position position="348"/>
    </location>
</feature>
<dbReference type="Pfam" id="PF02789">
    <property type="entry name" value="Peptidase_M17_N"/>
    <property type="match status" value="1"/>
</dbReference>
<sequence length="500" mass="53292">MTETLTFSFSPLSPSDLAKQPEATVVVFVGEDLKVGAGTAELLAGLDWQLFARAASDAGFRGKTDDTMTLFAGHRRIVFVGMGTGRAAPIDLGGRAAAAAGYAAKIVIAGDLPGDADLSPQATAELALGFRLASYRFNTYRTRRPEPQLPAERHVLIMTSSPEEAQVAHARETAIAEGVELARSLINEPANILTPSEFTRRLHVLEKAGVEVQILGEAELARMGFRALLGVGQGSSEESHVAILRWQGAADPDAPPLGFIGKGVCFDSGGISIKSATDLAEMKGDMAGAACVTGLMLGLARRKAPVNALGAIGLVENMPGGKAQRPGDIVRSLSGQTIEIIDTDYEGRLVLADLLWHVQSTFQPRFMIDLATLTHDIVTGIGRERAGLFSNNDELAASLEKASSATGELVWRMPMGPNFDEEMDSKIADVRNIDSPSGGACTAANFIQRFVNGVPWIHLDIAGPAYDLPKSAISPSWGTGWGVRLLDRLTRDLEPQRRVR</sequence>
<dbReference type="EC" id="3.4.11.10" evidence="8"/>
<comment type="catalytic activity">
    <reaction evidence="1 8">
        <text>Release of an N-terminal amino acid, Xaa-|-Yaa-, in which Xaa is preferably Leu, but may be other amino acids including Pro although not Arg or Lys, and Yaa may be Pro. Amino acid amides and methyl esters are also readily hydrolyzed, but rates on arylamides are exceedingly low.</text>
        <dbReference type="EC" id="3.4.11.1"/>
    </reaction>
</comment>
<keyword evidence="8" id="KW-0963">Cytoplasm</keyword>
<name>A0A7X0IWC2_9HYPH</name>
<keyword evidence="5 8" id="KW-0645">Protease</keyword>
<feature type="binding site" evidence="8">
    <location>
        <position position="267"/>
    </location>
    <ligand>
        <name>Mn(2+)</name>
        <dbReference type="ChEBI" id="CHEBI:29035"/>
        <label>1</label>
    </ligand>
</feature>
<dbReference type="InterPro" id="IPR023042">
    <property type="entry name" value="Peptidase_M17_leu_NH2_pept"/>
</dbReference>
<dbReference type="SUPFAM" id="SSF53187">
    <property type="entry name" value="Zn-dependent exopeptidases"/>
    <property type="match status" value="1"/>
</dbReference>
<dbReference type="Proteomes" id="UP000565576">
    <property type="component" value="Unassembled WGS sequence"/>
</dbReference>
<dbReference type="GO" id="GO:0005737">
    <property type="term" value="C:cytoplasm"/>
    <property type="evidence" value="ECO:0007669"/>
    <property type="project" value="UniProtKB-SubCell"/>
</dbReference>
<evidence type="ECO:0000256" key="2">
    <source>
        <dbReference type="ARBA" id="ARBA00000967"/>
    </source>
</evidence>
<keyword evidence="6 8" id="KW-0378">Hydrolase</keyword>
<evidence type="ECO:0000256" key="1">
    <source>
        <dbReference type="ARBA" id="ARBA00000135"/>
    </source>
</evidence>
<dbReference type="GO" id="GO:0006508">
    <property type="term" value="P:proteolysis"/>
    <property type="evidence" value="ECO:0007669"/>
    <property type="project" value="UniProtKB-KW"/>
</dbReference>
<dbReference type="EMBL" id="JACHBG010000010">
    <property type="protein sequence ID" value="MBB6486916.1"/>
    <property type="molecule type" value="Genomic_DNA"/>
</dbReference>
<feature type="binding site" evidence="8">
    <location>
        <position position="346"/>
    </location>
    <ligand>
        <name>Mn(2+)</name>
        <dbReference type="ChEBI" id="CHEBI:29035"/>
        <label>2</label>
    </ligand>
</feature>
<comment type="cofactor">
    <cofactor evidence="8">
        <name>Mn(2+)</name>
        <dbReference type="ChEBI" id="CHEBI:29035"/>
    </cofactor>
    <text evidence="8">Binds 2 manganese ions per subunit.</text>
</comment>
<dbReference type="PANTHER" id="PTHR11963">
    <property type="entry name" value="LEUCINE AMINOPEPTIDASE-RELATED"/>
    <property type="match status" value="1"/>
</dbReference>
<organism evidence="11 12">
    <name type="scientific">Rhizobium lusitanum</name>
    <dbReference type="NCBI Taxonomy" id="293958"/>
    <lineage>
        <taxon>Bacteria</taxon>
        <taxon>Pseudomonadati</taxon>
        <taxon>Pseudomonadota</taxon>
        <taxon>Alphaproteobacteria</taxon>
        <taxon>Hyphomicrobiales</taxon>
        <taxon>Rhizobiaceae</taxon>
        <taxon>Rhizobium/Agrobacterium group</taxon>
        <taxon>Rhizobium</taxon>
    </lineage>
</organism>
<evidence type="ECO:0000256" key="4">
    <source>
        <dbReference type="ARBA" id="ARBA00022438"/>
    </source>
</evidence>